<dbReference type="EMBL" id="KN839016">
    <property type="protein sequence ID" value="KIJ91383.1"/>
    <property type="molecule type" value="Genomic_DNA"/>
</dbReference>
<name>A0A0C9WT45_9AGAR</name>
<evidence type="ECO:0000313" key="1">
    <source>
        <dbReference type="EMBL" id="KIJ91383.1"/>
    </source>
</evidence>
<proteinExistence type="predicted"/>
<dbReference type="HOGENOM" id="CLU_1927964_0_0_1"/>
<evidence type="ECO:0000313" key="2">
    <source>
        <dbReference type="Proteomes" id="UP000054477"/>
    </source>
</evidence>
<accession>A0A0C9WT45</accession>
<reference evidence="2" key="2">
    <citation type="submission" date="2015-01" db="EMBL/GenBank/DDBJ databases">
        <title>Evolutionary Origins and Diversification of the Mycorrhizal Mutualists.</title>
        <authorList>
            <consortium name="DOE Joint Genome Institute"/>
            <consortium name="Mycorrhizal Genomics Consortium"/>
            <person name="Kohler A."/>
            <person name="Kuo A."/>
            <person name="Nagy L.G."/>
            <person name="Floudas D."/>
            <person name="Copeland A."/>
            <person name="Barry K.W."/>
            <person name="Cichocki N."/>
            <person name="Veneault-Fourrey C."/>
            <person name="LaButti K."/>
            <person name="Lindquist E.A."/>
            <person name="Lipzen A."/>
            <person name="Lundell T."/>
            <person name="Morin E."/>
            <person name="Murat C."/>
            <person name="Riley R."/>
            <person name="Ohm R."/>
            <person name="Sun H."/>
            <person name="Tunlid A."/>
            <person name="Henrissat B."/>
            <person name="Grigoriev I.V."/>
            <person name="Hibbett D.S."/>
            <person name="Martin F."/>
        </authorList>
    </citation>
    <scope>NUCLEOTIDE SEQUENCE [LARGE SCALE GENOMIC DNA]</scope>
    <source>
        <strain evidence="2">LaAM-08-1</strain>
    </source>
</reference>
<sequence>MGTFHVLSMSSFSFLSPSSSLLFHAKLPTDTTSHPEYATIAMRNHSRPALKLNNFVFPLLDVLPMAVASSLDVSPKLSPVPSPNASTSFLDKPASFSKQSIKPAMGSSQTLAIKEDARWVALPISVHHHHR</sequence>
<reference evidence="1 2" key="1">
    <citation type="submission" date="2014-04" db="EMBL/GenBank/DDBJ databases">
        <authorList>
            <consortium name="DOE Joint Genome Institute"/>
            <person name="Kuo A."/>
            <person name="Kohler A."/>
            <person name="Nagy L.G."/>
            <person name="Floudas D."/>
            <person name="Copeland A."/>
            <person name="Barry K.W."/>
            <person name="Cichocki N."/>
            <person name="Veneault-Fourrey C."/>
            <person name="LaButti K."/>
            <person name="Lindquist E.A."/>
            <person name="Lipzen A."/>
            <person name="Lundell T."/>
            <person name="Morin E."/>
            <person name="Murat C."/>
            <person name="Sun H."/>
            <person name="Tunlid A."/>
            <person name="Henrissat B."/>
            <person name="Grigoriev I.V."/>
            <person name="Hibbett D.S."/>
            <person name="Martin F."/>
            <person name="Nordberg H.P."/>
            <person name="Cantor M.N."/>
            <person name="Hua S.X."/>
        </authorList>
    </citation>
    <scope>NUCLEOTIDE SEQUENCE [LARGE SCALE GENOMIC DNA]</scope>
    <source>
        <strain evidence="1 2">LaAM-08-1</strain>
    </source>
</reference>
<keyword evidence="2" id="KW-1185">Reference proteome</keyword>
<dbReference type="AlphaFoldDB" id="A0A0C9WT45"/>
<dbReference type="Proteomes" id="UP000054477">
    <property type="component" value="Unassembled WGS sequence"/>
</dbReference>
<protein>
    <submittedName>
        <fullName evidence="1">Uncharacterized protein</fullName>
    </submittedName>
</protein>
<organism evidence="1 2">
    <name type="scientific">Laccaria amethystina LaAM-08-1</name>
    <dbReference type="NCBI Taxonomy" id="1095629"/>
    <lineage>
        <taxon>Eukaryota</taxon>
        <taxon>Fungi</taxon>
        <taxon>Dikarya</taxon>
        <taxon>Basidiomycota</taxon>
        <taxon>Agaricomycotina</taxon>
        <taxon>Agaricomycetes</taxon>
        <taxon>Agaricomycetidae</taxon>
        <taxon>Agaricales</taxon>
        <taxon>Agaricineae</taxon>
        <taxon>Hydnangiaceae</taxon>
        <taxon>Laccaria</taxon>
    </lineage>
</organism>
<gene>
    <name evidence="1" type="ORF">K443DRAFT_686081</name>
</gene>